<keyword evidence="3" id="KW-0240">DNA-directed RNA polymerase</keyword>
<dbReference type="GO" id="GO:0003677">
    <property type="term" value="F:DNA binding"/>
    <property type="evidence" value="ECO:0007669"/>
    <property type="project" value="InterPro"/>
</dbReference>
<dbReference type="GO" id="GO:0032549">
    <property type="term" value="F:ribonucleoside binding"/>
    <property type="evidence" value="ECO:0007669"/>
    <property type="project" value="InterPro"/>
</dbReference>
<dbReference type="Pfam" id="PF04563">
    <property type="entry name" value="RNA_pol_Rpb2_1"/>
    <property type="match status" value="2"/>
</dbReference>
<dbReference type="InterPro" id="IPR007641">
    <property type="entry name" value="RNA_pol_Rpb2_7"/>
</dbReference>
<evidence type="ECO:0000259" key="14">
    <source>
        <dbReference type="Pfam" id="PF04566"/>
    </source>
</evidence>
<keyword evidence="6" id="KW-0479">Metal-binding</keyword>
<dbReference type="Gene3D" id="3.90.1800.10">
    <property type="entry name" value="RNA polymerase alpha subunit dimerisation domain"/>
    <property type="match status" value="1"/>
</dbReference>
<evidence type="ECO:0000313" key="15">
    <source>
        <dbReference type="EMBL" id="QHT13847.1"/>
    </source>
</evidence>
<evidence type="ECO:0000256" key="3">
    <source>
        <dbReference type="ARBA" id="ARBA00022478"/>
    </source>
</evidence>
<feature type="domain" description="RNA polymerase Rpb2" evidence="10">
    <location>
        <begin position="1167"/>
        <end position="1279"/>
    </location>
</feature>
<proteinExistence type="inferred from homology"/>
<dbReference type="GO" id="GO:0006351">
    <property type="term" value="P:DNA-templated transcription"/>
    <property type="evidence" value="ECO:0007669"/>
    <property type="project" value="InterPro"/>
</dbReference>
<dbReference type="Gene3D" id="2.40.270.10">
    <property type="entry name" value="DNA-directed RNA polymerase, subunit 2, domain 6"/>
    <property type="match status" value="1"/>
</dbReference>
<dbReference type="Gene3D" id="3.90.1100.10">
    <property type="match status" value="1"/>
</dbReference>
<dbReference type="InterPro" id="IPR007646">
    <property type="entry name" value="RNA_pol_Rpb2_4"/>
</dbReference>
<feature type="domain" description="RNA polymerase Rpb2" evidence="13">
    <location>
        <begin position="520"/>
        <end position="582"/>
    </location>
</feature>
<dbReference type="InterPro" id="IPR014724">
    <property type="entry name" value="RNA_pol_RPB2_OB-fold"/>
</dbReference>
<evidence type="ECO:0000259" key="12">
    <source>
        <dbReference type="Pfam" id="PF04563"/>
    </source>
</evidence>
<dbReference type="CDD" id="cd00653">
    <property type="entry name" value="RNA_pol_B_RPB2"/>
    <property type="match status" value="1"/>
</dbReference>
<evidence type="ECO:0000256" key="8">
    <source>
        <dbReference type="ARBA" id="ARBA00023163"/>
    </source>
</evidence>
<keyword evidence="4" id="KW-0808">Transferase</keyword>
<feature type="domain" description="DNA-directed RNA polymerase subunit 2 hybrid-binding" evidence="9">
    <location>
        <begin position="796"/>
        <end position="1164"/>
    </location>
</feature>
<dbReference type="InterPro" id="IPR037033">
    <property type="entry name" value="DNA-dir_RNAP_su2_hyb_sf"/>
</dbReference>
<dbReference type="InterPro" id="IPR015712">
    <property type="entry name" value="DNA-dir_RNA_pol_su2"/>
</dbReference>
<dbReference type="Gene3D" id="2.40.50.150">
    <property type="match status" value="1"/>
</dbReference>
<dbReference type="Pfam" id="PF04566">
    <property type="entry name" value="RNA_pol_Rpb2_4"/>
    <property type="match status" value="1"/>
</dbReference>
<evidence type="ECO:0000256" key="2">
    <source>
        <dbReference type="ARBA" id="ARBA00012418"/>
    </source>
</evidence>
<dbReference type="PANTHER" id="PTHR20856">
    <property type="entry name" value="DNA-DIRECTED RNA POLYMERASE I SUBUNIT 2"/>
    <property type="match status" value="1"/>
</dbReference>
<dbReference type="Pfam" id="PF04560">
    <property type="entry name" value="RNA_pol_Rpb2_7"/>
    <property type="match status" value="1"/>
</dbReference>
<dbReference type="EMBL" id="MN739577">
    <property type="protein sequence ID" value="QHT13847.1"/>
    <property type="molecule type" value="Genomic_DNA"/>
</dbReference>
<dbReference type="InterPro" id="IPR007645">
    <property type="entry name" value="RNA_pol_Rpb2_3"/>
</dbReference>
<feature type="domain" description="RNA polymerase beta subunit protrusion" evidence="12">
    <location>
        <begin position="190"/>
        <end position="470"/>
    </location>
</feature>
<keyword evidence="7" id="KW-0862">Zinc</keyword>
<feature type="domain" description="RNA polymerase beta subunit protrusion" evidence="12">
    <location>
        <begin position="21"/>
        <end position="117"/>
    </location>
</feature>
<evidence type="ECO:0000259" key="10">
    <source>
        <dbReference type="Pfam" id="PF04560"/>
    </source>
</evidence>
<sequence>MDSSTVWKIINKYFEDNPQALVTHHVESYNDFFKNGIFQIFKEKNPITISSRFDKNLNEYRSQCIMYFGGKDGSKIYFGKPVIYDDKDNSHFMFPNEARLRNMSYGMTVHYDIEIEFITILEDGEMPNIIGIDDIDESDEIITGGELEQEGGATDVPKRKGRKKRIPVNMTPAETAIFREATAKSMITPNTQKETMVLEKIFLGKFPIMIQSNYCVLSGLPREIRHTMGECSNDIGGYFIIDGKEKTVVSQEKFGDNMLYIKESNDDKYLYSAEIRSVSENVSKPIRTLSVKIMAPTPSYTYKNIVVNIPNVRKPVPLFIVFRALGIISDKQIITMCLLDLEKHENMVDLFIPSVHDAGGIMNQLNALKYIATLTKGKTVSQALYILSDYFLPHVGEVNFIQKAYYLGYIVFRLLSVYTGIEPATDRDNFKFKRIELVGSLMYDLFREYYTLQQRQIELGFEEKLYYNQNIYENNLKGLIQQNYKEIFMERTVEMGFKKAFKGNWGATAHTKRIGIIQDLNRLSFNSALSHLRKTNLPLDASVKLVGPRVLHSTQWGLFDPIDTPDGGNIGLHKNLAISAYVTQGYSREPIIHWLREKARMKLLEECSPEVLSNMTKVIVNGLWAGSITEPIEIVEKVKIYRRNGIIPIYTSITFDIKQNTVFIYTDAGRICRPIFYRDVDTGKMSFEKENIKKHLEDDEFTWDQLVSGFNKKKDPNFNTNSYKMYELPELYENMDSESNPARLRKFLEEKAILDFVDTNETEDALIALNANELKTKDSRHTHLEIHESLIFGMMCNLISFPENNPATRNSFSCGQSKQACSIYHTNHQVRMDKTAVVLQSSQTPLVKTRYLEYINHEGNPYGENAIVAIMCYTGYNVEDAVLINEGALKRGMFRTTYYTTYESHEEKSKGGDVFTQKTFTNIENSTNIVGTKSGYDYSKLDKYGLIKENTEVNDKTVLIGLTINSSENQTMKIDMSKTPKKGQLGVVDKSFITDGDEGGRIAKIRIREVREPNIGDKMASRNGQKGTVGLVIPECDMPFTKDGLRPDIIINPHAIPTRMTIGQLVETITGKAAAVYGGFGDCTAFINNGSKIGVFGEMLVKEGYHSSGNEILYNGMSGEQIDAEIFIGPNYYMRLKHMVKDKINYRALGPRTALTKQPVSGRANDGGLRIGEMERDAVISHGIADFLRESMMERGDSYQIAVCNNTGMLAIYNPSKNLFMSPMADGPVKFVSSLDGKDMNIEKVTKFGRNFSVVNVPYSFKLLLQELNTCNIQMRIITEDNIEQLENLTFSKNINVLLHDNDITPQNIVNQIKRGLMNTKLDIKTPEQPIAPAYQESPEQPIALTYQASPDYPDTSPAYQPNEDELMGMIRNSSASPPYNPFVSESPAFNPRSPDFPPPTTPDFPPPDSFENLSQQANEYSIGEDVYYREDPPLLDQMGNLLPPRLWKIKNIGDKFITIVTNPINSTDTRETQEIVNAMQIYRSNDYSSSRLEQPIQSITGYQGEQYNMTGGALPNMMNVPQLSNPAIHFAPVFKILNGSSDFSADPIQNADLIPQIGEQFNTTGLINPSNTINNIMEKAPIQIKKDINEPAKIDFDKLVIKKV</sequence>
<dbReference type="Pfam" id="PF04565">
    <property type="entry name" value="RNA_pol_Rpb2_3"/>
    <property type="match status" value="1"/>
</dbReference>
<evidence type="ECO:0000256" key="5">
    <source>
        <dbReference type="ARBA" id="ARBA00022695"/>
    </source>
</evidence>
<reference evidence="15" key="1">
    <citation type="journal article" date="2020" name="Nature">
        <title>Giant virus diversity and host interactions through global metagenomics.</title>
        <authorList>
            <person name="Schulz F."/>
            <person name="Roux S."/>
            <person name="Paez-Espino D."/>
            <person name="Jungbluth S."/>
            <person name="Walsh D.A."/>
            <person name="Denef V.J."/>
            <person name="McMahon K.D."/>
            <person name="Konstantinidis K.T."/>
            <person name="Eloe-Fadrosh E.A."/>
            <person name="Kyrpides N.C."/>
            <person name="Woyke T."/>
        </authorList>
    </citation>
    <scope>NUCLEOTIDE SEQUENCE</scope>
    <source>
        <strain evidence="15">GVMAG-M-3300023174-134</strain>
    </source>
</reference>
<dbReference type="InterPro" id="IPR007120">
    <property type="entry name" value="DNA-dir_RNAP_su2_dom"/>
</dbReference>
<feature type="domain" description="RNA polymerase Rpb2" evidence="14">
    <location>
        <begin position="618"/>
        <end position="677"/>
    </location>
</feature>
<evidence type="ECO:0000256" key="4">
    <source>
        <dbReference type="ARBA" id="ARBA00022679"/>
    </source>
</evidence>
<evidence type="ECO:0000259" key="13">
    <source>
        <dbReference type="Pfam" id="PF04565"/>
    </source>
</evidence>
<dbReference type="GO" id="GO:0046872">
    <property type="term" value="F:metal ion binding"/>
    <property type="evidence" value="ECO:0007669"/>
    <property type="project" value="UniProtKB-KW"/>
</dbReference>
<dbReference type="Pfam" id="PF00562">
    <property type="entry name" value="RNA_pol_Rpb2_6"/>
    <property type="match status" value="1"/>
</dbReference>
<dbReference type="GO" id="GO:0000428">
    <property type="term" value="C:DNA-directed RNA polymerase complex"/>
    <property type="evidence" value="ECO:0007669"/>
    <property type="project" value="UniProtKB-KW"/>
</dbReference>
<dbReference type="Pfam" id="PF04561">
    <property type="entry name" value="RNA_pol_Rpb2_2"/>
    <property type="match status" value="1"/>
</dbReference>
<dbReference type="InterPro" id="IPR037034">
    <property type="entry name" value="RNA_pol_Rpb2_2_sf"/>
</dbReference>
<accession>A0A6C0DBG8</accession>
<dbReference type="GO" id="GO:0003899">
    <property type="term" value="F:DNA-directed RNA polymerase activity"/>
    <property type="evidence" value="ECO:0007669"/>
    <property type="project" value="UniProtKB-EC"/>
</dbReference>
<keyword evidence="8" id="KW-0804">Transcription</keyword>
<evidence type="ECO:0000259" key="9">
    <source>
        <dbReference type="Pfam" id="PF00562"/>
    </source>
</evidence>
<organism evidence="15">
    <name type="scientific">viral metagenome</name>
    <dbReference type="NCBI Taxonomy" id="1070528"/>
    <lineage>
        <taxon>unclassified sequences</taxon>
        <taxon>metagenomes</taxon>
        <taxon>organismal metagenomes</taxon>
    </lineage>
</organism>
<dbReference type="EC" id="2.7.7.6" evidence="2"/>
<dbReference type="InterPro" id="IPR007644">
    <property type="entry name" value="RNA_pol_bsu_protrusion"/>
</dbReference>
<comment type="similarity">
    <text evidence="1">Belongs to the RNA polymerase beta chain family.</text>
</comment>
<dbReference type="Gene3D" id="3.90.1110.10">
    <property type="entry name" value="RNA polymerase Rpb2, domain 2"/>
    <property type="match status" value="1"/>
</dbReference>
<name>A0A6C0DBG8_9ZZZZ</name>
<protein>
    <recommendedName>
        <fullName evidence="2">DNA-directed RNA polymerase</fullName>
        <ecNumber evidence="2">2.7.7.6</ecNumber>
    </recommendedName>
</protein>
<evidence type="ECO:0000256" key="7">
    <source>
        <dbReference type="ARBA" id="ARBA00022833"/>
    </source>
</evidence>
<evidence type="ECO:0000256" key="6">
    <source>
        <dbReference type="ARBA" id="ARBA00022723"/>
    </source>
</evidence>
<dbReference type="SUPFAM" id="SSF64484">
    <property type="entry name" value="beta and beta-prime subunits of DNA dependent RNA-polymerase"/>
    <property type="match status" value="1"/>
</dbReference>
<feature type="domain" description="RNA polymerase Rpb2" evidence="11">
    <location>
        <begin position="303"/>
        <end position="436"/>
    </location>
</feature>
<evidence type="ECO:0000259" key="11">
    <source>
        <dbReference type="Pfam" id="PF04561"/>
    </source>
</evidence>
<dbReference type="InterPro" id="IPR007642">
    <property type="entry name" value="RNA_pol_Rpb2_2"/>
</dbReference>
<evidence type="ECO:0000256" key="1">
    <source>
        <dbReference type="ARBA" id="ARBA00006835"/>
    </source>
</evidence>
<keyword evidence="5" id="KW-0548">Nucleotidyltransferase</keyword>